<dbReference type="InterPro" id="IPR021607">
    <property type="entry name" value="DUF3224"/>
</dbReference>
<dbReference type="SUPFAM" id="SSF159238">
    <property type="entry name" value="SO1590-like"/>
    <property type="match status" value="1"/>
</dbReference>
<protein>
    <submittedName>
        <fullName evidence="1">Uncharacterized protein DUF3224</fullName>
    </submittedName>
</protein>
<accession>A0A316F9F1</accession>
<dbReference type="Pfam" id="PF11528">
    <property type="entry name" value="DUF3224"/>
    <property type="match status" value="1"/>
</dbReference>
<proteinExistence type="predicted"/>
<dbReference type="OrthoDB" id="882224at2"/>
<organism evidence="1 2">
    <name type="scientific">Actinoplanes xinjiangensis</name>
    <dbReference type="NCBI Taxonomy" id="512350"/>
    <lineage>
        <taxon>Bacteria</taxon>
        <taxon>Bacillati</taxon>
        <taxon>Actinomycetota</taxon>
        <taxon>Actinomycetes</taxon>
        <taxon>Micromonosporales</taxon>
        <taxon>Micromonosporaceae</taxon>
        <taxon>Actinoplanes</taxon>
    </lineage>
</organism>
<evidence type="ECO:0000313" key="1">
    <source>
        <dbReference type="EMBL" id="PWK43408.1"/>
    </source>
</evidence>
<dbReference type="Proteomes" id="UP000245697">
    <property type="component" value="Unassembled WGS sequence"/>
</dbReference>
<dbReference type="Gene3D" id="2.40.350.10">
    <property type="entry name" value="SO1590-like"/>
    <property type="match status" value="1"/>
</dbReference>
<dbReference type="InterPro" id="IPR023159">
    <property type="entry name" value="SO1590-like_sf"/>
</dbReference>
<dbReference type="AlphaFoldDB" id="A0A316F9F1"/>
<keyword evidence="2" id="KW-1185">Reference proteome</keyword>
<reference evidence="1 2" key="1">
    <citation type="submission" date="2018-05" db="EMBL/GenBank/DDBJ databases">
        <title>Genomic Encyclopedia of Archaeal and Bacterial Type Strains, Phase II (KMG-II): from individual species to whole genera.</title>
        <authorList>
            <person name="Goeker M."/>
        </authorList>
    </citation>
    <scope>NUCLEOTIDE SEQUENCE [LARGE SCALE GENOMIC DNA]</scope>
    <source>
        <strain evidence="1 2">DSM 45184</strain>
    </source>
</reference>
<gene>
    <name evidence="1" type="ORF">BC793_11390</name>
</gene>
<evidence type="ECO:0000313" key="2">
    <source>
        <dbReference type="Proteomes" id="UP000245697"/>
    </source>
</evidence>
<comment type="caution">
    <text evidence="1">The sequence shown here is derived from an EMBL/GenBank/DDBJ whole genome shotgun (WGS) entry which is preliminary data.</text>
</comment>
<sequence length="104" mass="10891">MAVERTFTGGLTGKSAGQLLSVGTSIEGSSAFVALEVFTGTLGSRAGTFTLQYAGSMRRGFEERVITVVPDSGTEELIGLSGVLTVVNHATEHTYTLQYSLENG</sequence>
<name>A0A316F9F1_9ACTN</name>
<dbReference type="EMBL" id="QGGR01000013">
    <property type="protein sequence ID" value="PWK43408.1"/>
    <property type="molecule type" value="Genomic_DNA"/>
</dbReference>